<keyword evidence="4 7" id="KW-0812">Transmembrane</keyword>
<dbReference type="Proteomes" id="UP000630353">
    <property type="component" value="Unassembled WGS sequence"/>
</dbReference>
<comment type="subcellular location">
    <subcellularLocation>
        <location evidence="1">Cell membrane</location>
        <topology evidence="1">Multi-pass membrane protein</topology>
    </subcellularLocation>
    <subcellularLocation>
        <location evidence="7">Membrane</location>
        <topology evidence="7">Multi-pass membrane protein</topology>
    </subcellularLocation>
</comment>
<keyword evidence="3" id="KW-1003">Cell membrane</keyword>
<evidence type="ECO:0000256" key="7">
    <source>
        <dbReference type="RuleBase" id="RU000320"/>
    </source>
</evidence>
<feature type="transmembrane region" description="Helical" evidence="8">
    <location>
        <begin position="252"/>
        <end position="276"/>
    </location>
</feature>
<dbReference type="InterPro" id="IPR050586">
    <property type="entry name" value="CPA3_Na-H_Antiporter_D"/>
</dbReference>
<evidence type="ECO:0000256" key="2">
    <source>
        <dbReference type="ARBA" id="ARBA00005346"/>
    </source>
</evidence>
<comment type="similarity">
    <text evidence="2">Belongs to the CPA3 antiporters (TC 2.A.63) subunit D family.</text>
</comment>
<dbReference type="GO" id="GO:0005886">
    <property type="term" value="C:plasma membrane"/>
    <property type="evidence" value="ECO:0007669"/>
    <property type="project" value="UniProtKB-SubCell"/>
</dbReference>
<dbReference type="AlphaFoldDB" id="A0A919CP42"/>
<feature type="transmembrane region" description="Helical" evidence="8">
    <location>
        <begin position="215"/>
        <end position="240"/>
    </location>
</feature>
<evidence type="ECO:0000256" key="5">
    <source>
        <dbReference type="ARBA" id="ARBA00022989"/>
    </source>
</evidence>
<gene>
    <name evidence="10" type="ORF">GCM10017083_19660</name>
</gene>
<dbReference type="PANTHER" id="PTHR42703:SF1">
    <property type="entry name" value="NA(+)_H(+) ANTIPORTER SUBUNIT D1"/>
    <property type="match status" value="1"/>
</dbReference>
<dbReference type="GO" id="GO:0042773">
    <property type="term" value="P:ATP synthesis coupled electron transport"/>
    <property type="evidence" value="ECO:0007669"/>
    <property type="project" value="InterPro"/>
</dbReference>
<feature type="transmembrane region" description="Helical" evidence="8">
    <location>
        <begin position="458"/>
        <end position="478"/>
    </location>
</feature>
<sequence length="499" mass="53033">MSTLSAALPHLPILQVVVPLISAPICFLLQRAGLAWAFSTLVSWLAFATSVMLLRAVMADGTIHYEIGGWAAPWGIEYVIDAANAIVLVIVSGIGAAVSSYAPRSVLAEIPASQRGLYYTAYLLCLAGLLGVTITGDAFNVFVFLEITSLSSYVLVAAGAGLDRRALTAAYNYLVMGTVGATFFVIGVGLLYMVTGTLNIADLHERVPPLLDNRTVHVAFAFIVVGLGLKLALFPLHTWLPNAYTYAPSTGTAFLAATSTKVSVYVLLRFLFGVFAPTSGLMALTMDYVLLPLAVIGMMAATVAAIYQYNLKRLLAYSSVAQLGYMVLGFAYGSVDGLTAAVLHLFNHALMKGALFLALGCVMLRVGDVTMHGVRGLGRQMPWTMAAFVAGGLSLIGVPLTVGFISKWYLVGAALEDGRWWIAALILASSLLAVIYVWKVVEAAYLREPPAGRTVREAPLSMLVPTWILVLANIWFGVDAELTVSVARTAAMGLLGVAP</sequence>
<accession>A0A919CP42</accession>
<evidence type="ECO:0000256" key="3">
    <source>
        <dbReference type="ARBA" id="ARBA00022475"/>
    </source>
</evidence>
<protein>
    <submittedName>
        <fullName evidence="10">Cation:proton antiporter</fullName>
    </submittedName>
</protein>
<feature type="transmembrane region" description="Helical" evidence="8">
    <location>
        <begin position="418"/>
        <end position="438"/>
    </location>
</feature>
<feature type="transmembrane region" description="Helical" evidence="8">
    <location>
        <begin position="12"/>
        <end position="29"/>
    </location>
</feature>
<dbReference type="PRINTS" id="PR01437">
    <property type="entry name" value="NUOXDRDTASE4"/>
</dbReference>
<evidence type="ECO:0000259" key="9">
    <source>
        <dbReference type="Pfam" id="PF00361"/>
    </source>
</evidence>
<feature type="transmembrane region" description="Helical" evidence="8">
    <location>
        <begin position="314"/>
        <end position="333"/>
    </location>
</feature>
<dbReference type="GO" id="GO:0008137">
    <property type="term" value="F:NADH dehydrogenase (ubiquinone) activity"/>
    <property type="evidence" value="ECO:0007669"/>
    <property type="project" value="InterPro"/>
</dbReference>
<dbReference type="Pfam" id="PF00361">
    <property type="entry name" value="Proton_antipo_M"/>
    <property type="match status" value="1"/>
</dbReference>
<evidence type="ECO:0000256" key="8">
    <source>
        <dbReference type="SAM" id="Phobius"/>
    </source>
</evidence>
<evidence type="ECO:0000256" key="1">
    <source>
        <dbReference type="ARBA" id="ARBA00004651"/>
    </source>
</evidence>
<dbReference type="InterPro" id="IPR001750">
    <property type="entry name" value="ND/Mrp_TM"/>
</dbReference>
<feature type="transmembrane region" description="Helical" evidence="8">
    <location>
        <begin position="116"/>
        <end position="135"/>
    </location>
</feature>
<feature type="transmembrane region" description="Helical" evidence="8">
    <location>
        <begin position="174"/>
        <end position="195"/>
    </location>
</feature>
<evidence type="ECO:0000313" key="10">
    <source>
        <dbReference type="EMBL" id="GHD48497.1"/>
    </source>
</evidence>
<evidence type="ECO:0000256" key="4">
    <source>
        <dbReference type="ARBA" id="ARBA00022692"/>
    </source>
</evidence>
<keyword evidence="5 8" id="KW-1133">Transmembrane helix</keyword>
<dbReference type="RefSeq" id="WP_189988873.1">
    <property type="nucleotide sequence ID" value="NZ_BMZS01000004.1"/>
</dbReference>
<feature type="transmembrane region" description="Helical" evidence="8">
    <location>
        <begin position="78"/>
        <end position="104"/>
    </location>
</feature>
<feature type="transmembrane region" description="Helical" evidence="8">
    <location>
        <begin position="36"/>
        <end position="58"/>
    </location>
</feature>
<keyword evidence="11" id="KW-1185">Reference proteome</keyword>
<dbReference type="InterPro" id="IPR003918">
    <property type="entry name" value="NADH_UbQ_OxRdtase"/>
</dbReference>
<keyword evidence="6 8" id="KW-0472">Membrane</keyword>
<organism evidence="10 11">
    <name type="scientific">Thalassobaculum fulvum</name>
    <dbReference type="NCBI Taxonomy" id="1633335"/>
    <lineage>
        <taxon>Bacteria</taxon>
        <taxon>Pseudomonadati</taxon>
        <taxon>Pseudomonadota</taxon>
        <taxon>Alphaproteobacteria</taxon>
        <taxon>Rhodospirillales</taxon>
        <taxon>Thalassobaculaceae</taxon>
        <taxon>Thalassobaculum</taxon>
    </lineage>
</organism>
<proteinExistence type="inferred from homology"/>
<name>A0A919CP42_9PROT</name>
<dbReference type="EMBL" id="BMZS01000004">
    <property type="protein sequence ID" value="GHD48497.1"/>
    <property type="molecule type" value="Genomic_DNA"/>
</dbReference>
<feature type="transmembrane region" description="Helical" evidence="8">
    <location>
        <begin position="141"/>
        <end position="162"/>
    </location>
</feature>
<dbReference type="PANTHER" id="PTHR42703">
    <property type="entry name" value="NADH DEHYDROGENASE"/>
    <property type="match status" value="1"/>
</dbReference>
<evidence type="ECO:0000313" key="11">
    <source>
        <dbReference type="Proteomes" id="UP000630353"/>
    </source>
</evidence>
<feature type="transmembrane region" description="Helical" evidence="8">
    <location>
        <begin position="385"/>
        <end position="406"/>
    </location>
</feature>
<evidence type="ECO:0000256" key="6">
    <source>
        <dbReference type="ARBA" id="ARBA00023136"/>
    </source>
</evidence>
<feature type="domain" description="NADH:quinone oxidoreductase/Mrp antiporter transmembrane" evidence="9">
    <location>
        <begin position="137"/>
        <end position="431"/>
    </location>
</feature>
<reference evidence="10" key="2">
    <citation type="submission" date="2020-09" db="EMBL/GenBank/DDBJ databases">
        <authorList>
            <person name="Sun Q."/>
            <person name="Kim S."/>
        </authorList>
    </citation>
    <scope>NUCLEOTIDE SEQUENCE</scope>
    <source>
        <strain evidence="10">KCTC 42651</strain>
    </source>
</reference>
<reference evidence="10" key="1">
    <citation type="journal article" date="2014" name="Int. J. Syst. Evol. Microbiol.">
        <title>Complete genome sequence of Corynebacterium casei LMG S-19264T (=DSM 44701T), isolated from a smear-ripened cheese.</title>
        <authorList>
            <consortium name="US DOE Joint Genome Institute (JGI-PGF)"/>
            <person name="Walter F."/>
            <person name="Albersmeier A."/>
            <person name="Kalinowski J."/>
            <person name="Ruckert C."/>
        </authorList>
    </citation>
    <scope>NUCLEOTIDE SEQUENCE</scope>
    <source>
        <strain evidence="10">KCTC 42651</strain>
    </source>
</reference>
<feature type="transmembrane region" description="Helical" evidence="8">
    <location>
        <begin position="345"/>
        <end position="364"/>
    </location>
</feature>
<feature type="transmembrane region" description="Helical" evidence="8">
    <location>
        <begin position="288"/>
        <end position="307"/>
    </location>
</feature>
<comment type="caution">
    <text evidence="10">The sequence shown here is derived from an EMBL/GenBank/DDBJ whole genome shotgun (WGS) entry which is preliminary data.</text>
</comment>